<evidence type="ECO:0000313" key="10">
    <source>
        <dbReference type="Proteomes" id="UP000244722"/>
    </source>
</evidence>
<evidence type="ECO:0000256" key="7">
    <source>
        <dbReference type="RuleBase" id="RU365065"/>
    </source>
</evidence>
<dbReference type="SUPFAM" id="SSF103473">
    <property type="entry name" value="MFS general substrate transporter"/>
    <property type="match status" value="1"/>
</dbReference>
<comment type="caution">
    <text evidence="9">The sequence shown here is derived from an EMBL/GenBank/DDBJ whole genome shotgun (WGS) entry which is preliminary data.</text>
</comment>
<evidence type="ECO:0000313" key="9">
    <source>
        <dbReference type="EMBL" id="PUU75017.1"/>
    </source>
</evidence>
<evidence type="ECO:0000256" key="4">
    <source>
        <dbReference type="ARBA" id="ARBA00022692"/>
    </source>
</evidence>
<dbReference type="AlphaFoldDB" id="A0A2T6ZHP5"/>
<accession>A0A2T6ZHP5</accession>
<keyword evidence="4 7" id="KW-0812">Transmembrane</keyword>
<comment type="caution">
    <text evidence="7">Lacks conserved residue(s) required for the propagation of feature annotation.</text>
</comment>
<dbReference type="OrthoDB" id="648861at2759"/>
<keyword evidence="6 7" id="KW-0472">Membrane</keyword>
<keyword evidence="3 7" id="KW-0813">Transport</keyword>
<reference evidence="9 10" key="1">
    <citation type="submission" date="2017-04" db="EMBL/GenBank/DDBJ databases">
        <title>Draft genome sequence of Tuber borchii Vittad., a whitish edible truffle.</title>
        <authorList>
            <consortium name="DOE Joint Genome Institute"/>
            <person name="Murat C."/>
            <person name="Kuo A."/>
            <person name="Barry K.W."/>
            <person name="Clum A."/>
            <person name="Dockter R.B."/>
            <person name="Fauchery L."/>
            <person name="Iotti M."/>
            <person name="Kohler A."/>
            <person name="Labutti K."/>
            <person name="Lindquist E.A."/>
            <person name="Lipzen A."/>
            <person name="Ohm R.A."/>
            <person name="Wang M."/>
            <person name="Grigoriev I.V."/>
            <person name="Zambonelli A."/>
            <person name="Martin F.M."/>
        </authorList>
    </citation>
    <scope>NUCLEOTIDE SEQUENCE [LARGE SCALE GENOMIC DNA]</scope>
    <source>
        <strain evidence="9 10">Tbo3840</strain>
    </source>
</reference>
<feature type="transmembrane region" description="Helical" evidence="7">
    <location>
        <begin position="145"/>
        <end position="165"/>
    </location>
</feature>
<dbReference type="PANTHER" id="PTHR11660:SF57">
    <property type="entry name" value="SOLUTE CARRIER FAMILY 40 MEMBER"/>
    <property type="match status" value="1"/>
</dbReference>
<dbReference type="STRING" id="42251.A0A2T6ZHP5"/>
<evidence type="ECO:0000256" key="3">
    <source>
        <dbReference type="ARBA" id="ARBA00022448"/>
    </source>
</evidence>
<organism evidence="9 10">
    <name type="scientific">Tuber borchii</name>
    <name type="common">White truffle</name>
    <dbReference type="NCBI Taxonomy" id="42251"/>
    <lineage>
        <taxon>Eukaryota</taxon>
        <taxon>Fungi</taxon>
        <taxon>Dikarya</taxon>
        <taxon>Ascomycota</taxon>
        <taxon>Pezizomycotina</taxon>
        <taxon>Pezizomycetes</taxon>
        <taxon>Pezizales</taxon>
        <taxon>Tuberaceae</taxon>
        <taxon>Tuber</taxon>
    </lineage>
</organism>
<feature type="compositionally biased region" description="Low complexity" evidence="8">
    <location>
        <begin position="257"/>
        <end position="266"/>
    </location>
</feature>
<dbReference type="EMBL" id="NESQ01000256">
    <property type="protein sequence ID" value="PUU75017.1"/>
    <property type="molecule type" value="Genomic_DNA"/>
</dbReference>
<feature type="transmembrane region" description="Helical" evidence="7">
    <location>
        <begin position="112"/>
        <end position="133"/>
    </location>
</feature>
<evidence type="ECO:0000256" key="8">
    <source>
        <dbReference type="SAM" id="MobiDB-lite"/>
    </source>
</evidence>
<name>A0A2T6ZHP5_TUBBO</name>
<keyword evidence="7" id="KW-0406">Ion transport</keyword>
<dbReference type="GO" id="GO:0005381">
    <property type="term" value="F:iron ion transmembrane transporter activity"/>
    <property type="evidence" value="ECO:0007669"/>
    <property type="project" value="UniProtKB-UniRule"/>
</dbReference>
<dbReference type="GO" id="GO:0016020">
    <property type="term" value="C:membrane"/>
    <property type="evidence" value="ECO:0007669"/>
    <property type="project" value="UniProtKB-SubCell"/>
</dbReference>
<dbReference type="InterPro" id="IPR036259">
    <property type="entry name" value="MFS_trans_sf"/>
</dbReference>
<proteinExistence type="inferred from homology"/>
<evidence type="ECO:0000256" key="2">
    <source>
        <dbReference type="ARBA" id="ARBA00006279"/>
    </source>
</evidence>
<gene>
    <name evidence="9" type="ORF">B9Z19DRAFT_1091334</name>
</gene>
<dbReference type="Pfam" id="PF06963">
    <property type="entry name" value="FPN1"/>
    <property type="match status" value="1"/>
</dbReference>
<dbReference type="PANTHER" id="PTHR11660">
    <property type="entry name" value="SOLUTE CARRIER FAMILY 40 MEMBER"/>
    <property type="match status" value="1"/>
</dbReference>
<feature type="region of interest" description="Disordered" evidence="8">
    <location>
        <begin position="255"/>
        <end position="286"/>
    </location>
</feature>
<comment type="subcellular location">
    <subcellularLocation>
        <location evidence="1 7">Membrane</location>
        <topology evidence="1 7">Multi-pass membrane protein</topology>
    </subcellularLocation>
</comment>
<evidence type="ECO:0000256" key="1">
    <source>
        <dbReference type="ARBA" id="ARBA00004141"/>
    </source>
</evidence>
<feature type="compositionally biased region" description="Acidic residues" evidence="8">
    <location>
        <begin position="267"/>
        <end position="278"/>
    </location>
</feature>
<dbReference type="Proteomes" id="UP000244722">
    <property type="component" value="Unassembled WGS sequence"/>
</dbReference>
<sequence length="517" mass="55900">MELGVDSEVGSAPNTQSDTEPFHPIASPPPMPPPSHTHYHLPKNIILRLYLSHFLSTWNSRVFEFSALLFIANLYPDTLLPGSLYALVRGFSAVLYSPRVGRYVDSGNRLRVVRVLIVAQRVAVVLSCGSLLAVKDGVGGVDKGWVGGVAVMGILAVLACCEKLASVGTLIAVERDWVVVVAAGNGSALRVLNAQMRRIDLFCKLLGPLAISIADGISTVVAIYVVLGLNLASVGVEYLAVADVYRMVPALQEPKTHPASAHASSSPEEEEEEEEELIEALPPRPHPRLRSMYTPISTYLHHSAALPSLALSILYFTVLNFGSQMITYLLTSGYTPLHISSARGISVLFEISATWLAPLVISRVGPIRGGLWFVNWQLLCISGAVGAFWFLESPKMAAGGLILGVVMSRIGLWGFDFCVQIIVQGEVEPQYRGSFSAMEASVQNAFELGSYAMTVIFAKPAEFRYPAIASAVAASLAAGLFASSVRRRRGHLVHMPACFGGMEMKYRPEAGYQRLVD</sequence>
<protein>
    <recommendedName>
        <fullName evidence="7">Solute carrier family 40 member</fullName>
    </recommendedName>
</protein>
<feature type="transmembrane region" description="Helical" evidence="7">
    <location>
        <begin position="373"/>
        <end position="391"/>
    </location>
</feature>
<dbReference type="CDD" id="cd17480">
    <property type="entry name" value="MFS_SLC40A1_like"/>
    <property type="match status" value="1"/>
</dbReference>
<keyword evidence="10" id="KW-1185">Reference proteome</keyword>
<feature type="transmembrane region" description="Helical" evidence="7">
    <location>
        <begin position="463"/>
        <end position="482"/>
    </location>
</feature>
<keyword evidence="5 7" id="KW-1133">Transmembrane helix</keyword>
<comment type="function">
    <text evidence="7">May be involved in iron transport and iron homeostasis.</text>
</comment>
<dbReference type="InterPro" id="IPR009716">
    <property type="entry name" value="Ferroportin-1"/>
</dbReference>
<feature type="transmembrane region" description="Helical" evidence="7">
    <location>
        <begin position="309"/>
        <end position="330"/>
    </location>
</feature>
<comment type="similarity">
    <text evidence="2 7">Belongs to the ferroportin (FP) (TC 2.A.100) family. SLC40A subfamily.</text>
</comment>
<evidence type="ECO:0000256" key="6">
    <source>
        <dbReference type="ARBA" id="ARBA00023136"/>
    </source>
</evidence>
<feature type="region of interest" description="Disordered" evidence="8">
    <location>
        <begin position="1"/>
        <end position="29"/>
    </location>
</feature>
<evidence type="ECO:0000256" key="5">
    <source>
        <dbReference type="ARBA" id="ARBA00022989"/>
    </source>
</evidence>
<feature type="transmembrane region" description="Helical" evidence="7">
    <location>
        <begin position="205"/>
        <end position="227"/>
    </location>
</feature>